<dbReference type="PANTHER" id="PTHR11219:SF69">
    <property type="entry name" value="TENEURIN-A"/>
    <property type="match status" value="1"/>
</dbReference>
<protein>
    <submittedName>
        <fullName evidence="9">Chaperone of endosialidase</fullName>
    </submittedName>
</protein>
<evidence type="ECO:0000313" key="9">
    <source>
        <dbReference type="EMBL" id="KAF4037632.1"/>
    </source>
</evidence>
<dbReference type="PROSITE" id="PS50026">
    <property type="entry name" value="EGF_3"/>
    <property type="match status" value="1"/>
</dbReference>
<evidence type="ECO:0000259" key="7">
    <source>
        <dbReference type="PROSITE" id="PS50026"/>
    </source>
</evidence>
<dbReference type="InterPro" id="IPR030392">
    <property type="entry name" value="S74_ICA"/>
</dbReference>
<evidence type="ECO:0000256" key="6">
    <source>
        <dbReference type="SAM" id="MobiDB-lite"/>
    </source>
</evidence>
<keyword evidence="10" id="KW-1185">Reference proteome</keyword>
<dbReference type="PROSITE" id="PS51688">
    <property type="entry name" value="ICA"/>
    <property type="match status" value="1"/>
</dbReference>
<evidence type="ECO:0000256" key="5">
    <source>
        <dbReference type="SAM" id="Coils"/>
    </source>
</evidence>
<comment type="caution">
    <text evidence="9">The sequence shown here is derived from an EMBL/GenBank/DDBJ whole genome shotgun (WGS) entry which is preliminary data.</text>
</comment>
<gene>
    <name evidence="9" type="ORF">GN244_ATG10368</name>
</gene>
<evidence type="ECO:0000256" key="4">
    <source>
        <dbReference type="PROSITE-ProRule" id="PRU00076"/>
    </source>
</evidence>
<dbReference type="PROSITE" id="PS01186">
    <property type="entry name" value="EGF_2"/>
    <property type="match status" value="1"/>
</dbReference>
<keyword evidence="1 4" id="KW-0245">EGF-like domain</keyword>
<dbReference type="Proteomes" id="UP000602510">
    <property type="component" value="Unassembled WGS sequence"/>
</dbReference>
<feature type="domain" description="EGF-like" evidence="7">
    <location>
        <begin position="145"/>
        <end position="178"/>
    </location>
</feature>
<feature type="domain" description="Peptidase S74" evidence="8">
    <location>
        <begin position="3334"/>
        <end position="3430"/>
    </location>
</feature>
<evidence type="ECO:0000259" key="8">
    <source>
        <dbReference type="PROSITE" id="PS51688"/>
    </source>
</evidence>
<evidence type="ECO:0000256" key="2">
    <source>
        <dbReference type="ARBA" id="ARBA00022737"/>
    </source>
</evidence>
<proteinExistence type="predicted"/>
<dbReference type="CDD" id="cd00055">
    <property type="entry name" value="EGF_Lam"/>
    <property type="match status" value="1"/>
</dbReference>
<name>A0A833S140_PHYIN</name>
<dbReference type="EMBL" id="WSZM01000237">
    <property type="protein sequence ID" value="KAF4037632.1"/>
    <property type="molecule type" value="Genomic_DNA"/>
</dbReference>
<dbReference type="Pfam" id="PF07974">
    <property type="entry name" value="EGF_2"/>
    <property type="match status" value="1"/>
</dbReference>
<dbReference type="Gene3D" id="2.10.25.10">
    <property type="entry name" value="Laminin"/>
    <property type="match status" value="1"/>
</dbReference>
<evidence type="ECO:0000256" key="1">
    <source>
        <dbReference type="ARBA" id="ARBA00022536"/>
    </source>
</evidence>
<dbReference type="PROSITE" id="PS00022">
    <property type="entry name" value="EGF_1"/>
    <property type="match status" value="2"/>
</dbReference>
<keyword evidence="3 4" id="KW-1015">Disulfide bond</keyword>
<dbReference type="Pfam" id="PF13884">
    <property type="entry name" value="Peptidase_S74"/>
    <property type="match status" value="1"/>
</dbReference>
<feature type="disulfide bond" evidence="4">
    <location>
        <begin position="168"/>
        <end position="177"/>
    </location>
</feature>
<dbReference type="InterPro" id="IPR002049">
    <property type="entry name" value="LE_dom"/>
</dbReference>
<sequence length="3445" mass="336229">MTNCKTSAQQRTLRTTVQQNINMPRKSRMHEIDEKNAPKTSGKSAPVCAHFGDRSIPALGYPKILFAIQAMAGSIRGFAWLLLLSHVLSCLQVSDAACANSCSGHGRCGSSNQCTCDPDWALAPDCSMRKCPNGVAWTDKAKTANVAHAKAECSNRGVCDYFKGECTCFNGFTGAACQRLRCPSDCSGHGLCYSSATLALQYGPDSPPSVAGDGVGPVYSNWEKDSMSSCLCDMGYTGPDCSQLMCAKNDDPLTTGQGLRTIHIQVGADASTNLPLVGSVRVRLLGDAAEFSAVAVADAAHEQACAQAFQSMRTVLTATCTITSVDPVTAGAIYTVTFKEWVHLGGENNLLYHDGNPPLTSFSCDLTKVTSLNSPTCAVTDVTATNIIEHVYCSNRGLCDFTTGHCVCYADFKGLDCNQPSNVPDSIDDNDGFIINPLGLTYTGTVLHLKTAKGSQADFYFMKISSSTLPILTMNGMGDTKLLNGNLQLSTGSLTITTIAQTSTAADIANTHATFTGTALKIRTSRASSNAFKLLEAMTGDTTTVVEIRGDGLTTIYTGGLYVVTGGGTISHTLDGPSLTVTNSYNFFTNSLLKLSTSRASRFPTATDFVLIEATANNVPAFTVEASGRTTIADGGLVVNGLGGAQISNSDPAASALIVSATGTNFAGDAVAVKTFSNVAHNMLKVTTKVGISPAIDLFTISNSGLTTITQGGLHVVTGGATIDTGGLHVGYGGETIDFGGLRVKDGGGTIELGGLNVIDGGGKIASKSAVSDILAIEATSTSFSNNARVLYINSKSTVAPSISMHYLVEATVGALATSVFRVDATGLTTIAGQGSGGAIISDKATGTTSTLALSNTASSGFLGSLLSMSATSSDKQYTFISGKVGATSVFTVAASGLTTIAGLGSGGAIISDTGTTDNTLALTNTATSFDKTMLAMTSSDTDAATVFSFIDARLASPATSVFTVDGSGLTTIVGQGSGGAIISDKATGTTSTLALSNTASSGFLGSLLSISATSSDKQYTFISGKVGATSVFTVAASGLTTIAGQGSGGAIISDTGTTDNTLTLTNSAAALANTVLALNAADTDGTGFLFIDAKLTATSTTVFKVDATGLTTIAAGGLKVSAGGATVTAGGLSVVSGGATVTAGGLTVTAGGLTVTDGGAAISKTTDAATLTLTNSATALASTVLALNAADTDGTGFLFIDAKLTATSTTVFKVDATGLTTIAAGGLKVSAGGATVTAGGLTVTAGGLTVTDGGAAISKTTDAATLTLTNSATALANTVLALNAADTDGTGFLFIDAKLTATSTTVFKVDATGLTTIAAGGLKVSAGGATVTAGGLSVVSGGATVTAGGLTVTAGGLTVTDGGAAISKTTDAATLTLTTATALANTVLALNAADTDGTGFLFIDAKLTATSTTVFKVDATGLTTIAAGGLKVSAGGATVTAGGLSVVSAAISKTTDAATLTLTTATALANTVLALNAADTDGTGFLFIDAKLTATSTTVFKVDATGLTTITAGGLSVVSGGATVTAGGLTVTAGGLTVTDGGAAISKTTDAATLTLTNSATALANTVLALNAADTDGTGFLFIDAKLTATSTTVFKVDATGLTTIAAGGLKVSAGGATVTAGGLSVVSGGATVTAGGLTVTAGGLTVTDGGAAISKTTDAATLTLTNSATALANTVLALNAADTDGTGFLFIDAKLTATSTTVFKVDATGLTTIAAGGLKVSAGGATVTAGGLTVTAGGLTVTDGGAAISKTTDAATLTLTNSATALANTVLALNAADTDGTGFLFIDAKLTATSTTVFKVDATGLTTITAGGSFCHFQNHRRGHAHADQFPATALANTVLALNAADTDGTGFLFIDAKLTATSTTVFKVDATGLTTIAAGGLKVSAGGATVTAGGLTVTAGGLTVTDGGAAISKTTDAATLTLTNSATALANTVLALNAADTDGTGFLFIDAKLTATSTTVFKVDATGLTTITAGGLSVVSGGATVTAGGLTVTAGGLTVTDGGAAISKTTDAATLTLTNSATALANTVLALNAADTDGTGFLFIDAKLTATSTTVFKVDATGLTTIAAGGLKVSAGGATVTAGGLTVTAGGLTVTDGGAAISKTTDAATLTLTNSATALANTVLALNAADTDGTGFLFIDAKLTATSTTVFKVDATGLTTITAGGLSVVSAAISKTTDAATLTLTNSATALANTVLALNAADTDGTGFLFIDAKLTATSTTVFKVDATGLTTIAAGGLKVSAGGATVTAGGLTVTAGGLTVTDGGAAISKTTDAATLTLTNSATALANTVLALNAADTDGTGFLFIDAKLTATSTTVFKVDATGLTTIAAGGLKVSAAAISKTTDAATLTLTNSATALASTVLALNAADTDGTGFLFIDAKLTATSTTVFKVDATGLTTIAAGGLKVSAGGATVTAGGLSVVSGGATVTAGGLTVTAGGLTVTDGGAAISKTTDAATLTLTNSATALANTVLALNAADTDGTGFLFIDAKLTATSTTVFKVDATGLTTITAGGLSVVSGGATVTAGGLTVTAGGLTVTDGGAAISKTTDAATLTLTNSATALANTVLALNAADTDGTGFLFIDAKLTATSTTVFKVDATGLTTIAAGGLKVSAGGATVTAGGLSVVSGGATVTAGGLTVTAGGLTVTDGGAAISKTTDAATLTLTNSATALANTVLALNAADTDGTGFLFIDAKLTATSTSVFKVDATGLTTITAGGLSVVSGGATVTAGGLTVTAGGLTVTDGGAAISKTTDAATLTLTNSATALANTVLALNAADTDGTGFLFIDAKLTATSATVFKVDATGLTTIAAGGLKVSAGGATVTAGGLTVTAGGITVTDGGAAISKTTDAATLTMTNSATALANTVLALNAADTDGTGFLFIDAKLTATSTTVFKVDATGLTTIAAGGLKVSAGGATVTAGGLTVTAGGLTVADGGAAISKTTDAATLTLENTFGTLTKTVLDMTTTDTGGFLFIDAKVGSAPTSVFKVDATGATTIASGVTITSSGLTVTKGAAAIADDTDINTLKLTNSFGALSKTVLEMVTTNNAGFLFIDSKVGSTSVFKVDATGATTITAGGLTVGGGVTVSNTGLTVSGGGASIMGGITAVDTGITVTTGGARIYDTSTTADTLKVKSSATGTYSGALLSLDTSTLTSGFLLISAGVAGGSPKFSVAASGLTTIAAGGLSVTGGATIMDTGLTVTTGGASITDGGTVSSTLTLVNSNNAFDKALLSMDSTATSGFTLISAKIGGTPQFTVTAGGATTIASGGLSVKGGVTVVDTGVTVSQGDVLISSNTQSGTTSSGALVVTGGVGIGSDLRVAGTIYGTVVTTPSDRRLKTAIQDLSSSQKIIRQLRPVTYEWRRDEFPARNFPAGVVPGFLADEVEQILPDLVQEDSEGWKSVNYVGIIPHLVRAVQEMQDQLEASQAQMARMQQQIVELLAARA</sequence>
<accession>A0A833S140</accession>
<evidence type="ECO:0000313" key="10">
    <source>
        <dbReference type="Proteomes" id="UP000602510"/>
    </source>
</evidence>
<dbReference type="PANTHER" id="PTHR11219">
    <property type="entry name" value="TENEURIN AND N-ACETYLGLUCOSAMINE-1-PHOSPHODIESTER ALPHA-N-ACETYLGLUCOSAMINIDASE"/>
    <property type="match status" value="1"/>
</dbReference>
<keyword evidence="2" id="KW-0677">Repeat</keyword>
<dbReference type="SMART" id="SM00181">
    <property type="entry name" value="EGF"/>
    <property type="match status" value="4"/>
</dbReference>
<feature type="region of interest" description="Disordered" evidence="6">
    <location>
        <begin position="24"/>
        <end position="44"/>
    </location>
</feature>
<comment type="caution">
    <text evidence="4">Lacks conserved residue(s) required for the propagation of feature annotation.</text>
</comment>
<dbReference type="InterPro" id="IPR000742">
    <property type="entry name" value="EGF"/>
</dbReference>
<dbReference type="InterPro" id="IPR051216">
    <property type="entry name" value="Teneurin"/>
</dbReference>
<reference evidence="9" key="1">
    <citation type="submission" date="2020-04" db="EMBL/GenBank/DDBJ databases">
        <title>Hybrid Assembly of Korean Phytophthora infestans isolates.</title>
        <authorList>
            <person name="Prokchorchik M."/>
            <person name="Lee Y."/>
            <person name="Seo J."/>
            <person name="Cho J.-H."/>
            <person name="Park Y.-E."/>
            <person name="Jang D.-C."/>
            <person name="Im J.-S."/>
            <person name="Choi J.-G."/>
            <person name="Park H.-J."/>
            <person name="Lee G.-B."/>
            <person name="Lee Y.-G."/>
            <person name="Hong S.-Y."/>
            <person name="Cho K."/>
            <person name="Sohn K.H."/>
        </authorList>
    </citation>
    <scope>NUCLEOTIDE SEQUENCE</scope>
    <source>
        <strain evidence="9">KR_1_A1</strain>
    </source>
</reference>
<organism evidence="9 10">
    <name type="scientific">Phytophthora infestans</name>
    <name type="common">Potato late blight agent</name>
    <name type="synonym">Botrytis infestans</name>
    <dbReference type="NCBI Taxonomy" id="4787"/>
    <lineage>
        <taxon>Eukaryota</taxon>
        <taxon>Sar</taxon>
        <taxon>Stramenopiles</taxon>
        <taxon>Oomycota</taxon>
        <taxon>Peronosporomycetes</taxon>
        <taxon>Peronosporales</taxon>
        <taxon>Peronosporaceae</taxon>
        <taxon>Phytophthora</taxon>
    </lineage>
</organism>
<evidence type="ECO:0000256" key="3">
    <source>
        <dbReference type="ARBA" id="ARBA00023157"/>
    </source>
</evidence>
<keyword evidence="5" id="KW-0175">Coiled coil</keyword>
<dbReference type="InterPro" id="IPR013111">
    <property type="entry name" value="EGF_extracell"/>
</dbReference>
<feature type="coiled-coil region" evidence="5">
    <location>
        <begin position="3416"/>
        <end position="3443"/>
    </location>
</feature>